<dbReference type="AlphaFoldDB" id="A0A9N9UYL7"/>
<reference evidence="3" key="1">
    <citation type="submission" date="2021-10" db="EMBL/GenBank/DDBJ databases">
        <authorList>
            <person name="Piombo E."/>
        </authorList>
    </citation>
    <scope>NUCLEOTIDE SEQUENCE</scope>
</reference>
<keyword evidence="4" id="KW-1185">Reference proteome</keyword>
<dbReference type="InterPro" id="IPR012341">
    <property type="entry name" value="6hp_glycosidase-like_sf"/>
</dbReference>
<organism evidence="3 4">
    <name type="scientific">Clonostachys byssicola</name>
    <dbReference type="NCBI Taxonomy" id="160290"/>
    <lineage>
        <taxon>Eukaryota</taxon>
        <taxon>Fungi</taxon>
        <taxon>Dikarya</taxon>
        <taxon>Ascomycota</taxon>
        <taxon>Pezizomycotina</taxon>
        <taxon>Sordariomycetes</taxon>
        <taxon>Hypocreomycetidae</taxon>
        <taxon>Hypocreales</taxon>
        <taxon>Bionectriaceae</taxon>
        <taxon>Clonostachys</taxon>
    </lineage>
</organism>
<dbReference type="Proteomes" id="UP000754883">
    <property type="component" value="Unassembled WGS sequence"/>
</dbReference>
<dbReference type="EMBL" id="CABFNO020001560">
    <property type="protein sequence ID" value="CAH0002584.1"/>
    <property type="molecule type" value="Genomic_DNA"/>
</dbReference>
<dbReference type="InterPro" id="IPR008928">
    <property type="entry name" value="6-hairpin_glycosidase_sf"/>
</dbReference>
<name>A0A9N9UYL7_9HYPO</name>
<gene>
    <name evidence="3" type="ORF">CBYS24578_00002137</name>
</gene>
<evidence type="ECO:0008006" key="5">
    <source>
        <dbReference type="Google" id="ProtNLM"/>
    </source>
</evidence>
<proteinExistence type="predicted"/>
<dbReference type="GO" id="GO:0016787">
    <property type="term" value="F:hydrolase activity"/>
    <property type="evidence" value="ECO:0007669"/>
    <property type="project" value="UniProtKB-KW"/>
</dbReference>
<dbReference type="InterPro" id="IPR010905">
    <property type="entry name" value="Glyco_hydro_88"/>
</dbReference>
<dbReference type="InterPro" id="IPR052043">
    <property type="entry name" value="PolySaccharide_Degr_Enz"/>
</dbReference>
<feature type="chain" id="PRO_5040373254" description="Unsaturated rhamnogalacturonyl hydrolase YteR" evidence="2">
    <location>
        <begin position="18"/>
        <end position="410"/>
    </location>
</feature>
<dbReference type="Pfam" id="PF07470">
    <property type="entry name" value="Glyco_hydro_88"/>
    <property type="match status" value="1"/>
</dbReference>
<keyword evidence="2" id="KW-0732">Signal</keyword>
<dbReference type="PANTHER" id="PTHR33886:SF9">
    <property type="entry name" value="UNSATURATED RHAMNOGALACTURONAN HYDROLASE (EUROFUNG)"/>
    <property type="match status" value="1"/>
</dbReference>
<keyword evidence="1" id="KW-0378">Hydrolase</keyword>
<dbReference type="Gene3D" id="1.50.10.10">
    <property type="match status" value="1"/>
</dbReference>
<dbReference type="SUPFAM" id="SSF48208">
    <property type="entry name" value="Six-hairpin glycosidases"/>
    <property type="match status" value="1"/>
</dbReference>
<dbReference type="PANTHER" id="PTHR33886">
    <property type="entry name" value="UNSATURATED RHAMNOGALACTURONAN HYDROLASE (EUROFUNG)"/>
    <property type="match status" value="1"/>
</dbReference>
<evidence type="ECO:0000313" key="3">
    <source>
        <dbReference type="EMBL" id="CAH0002584.1"/>
    </source>
</evidence>
<feature type="signal peptide" evidence="2">
    <location>
        <begin position="1"/>
        <end position="17"/>
    </location>
</feature>
<evidence type="ECO:0000313" key="4">
    <source>
        <dbReference type="Proteomes" id="UP000754883"/>
    </source>
</evidence>
<dbReference type="OrthoDB" id="540611at2759"/>
<protein>
    <recommendedName>
        <fullName evidence="5">Unsaturated rhamnogalacturonyl hydrolase YteR</fullName>
    </recommendedName>
</protein>
<accession>A0A9N9UYL7</accession>
<sequence>MKQLLFGALWLSTAAYASNLTLPNGWFSIAPDETIVLGEFQGEPRYLTWMADSQIKHGVEPTLAYTVSAFYSGVLRAYERTGAQKYLDYVKKGADILLYPEWDGTILFYNNSNSIDDIRIGHTFLDMYNVTGDEIYKTAAQTLRKQIDRTGRTPDGGFYHRYPTYIDQMWLDGIYMLDVFYARWTSEFEPTNNTAWDDIALQFHLIDSGTRSTNRTKGLPLHGFDVSKTQVWADPITGASPHVWGRAVGWYICALVDTLDYFPETHPGREQLLGYLRTLADAIVAAQDKRTKGWWLVMDPGLEGISGNYIESSASSMFVYGLFKALRLGYIKGDKFKKAAFDGYKLMTNTFSTSREYDGALQYEWTVQTGSLSSNGTFEYYASQPLFENDLKGVAPFLFASYEYELLRSH</sequence>
<evidence type="ECO:0000256" key="2">
    <source>
        <dbReference type="SAM" id="SignalP"/>
    </source>
</evidence>
<dbReference type="GO" id="GO:0005975">
    <property type="term" value="P:carbohydrate metabolic process"/>
    <property type="evidence" value="ECO:0007669"/>
    <property type="project" value="InterPro"/>
</dbReference>
<evidence type="ECO:0000256" key="1">
    <source>
        <dbReference type="ARBA" id="ARBA00022801"/>
    </source>
</evidence>
<comment type="caution">
    <text evidence="3">The sequence shown here is derived from an EMBL/GenBank/DDBJ whole genome shotgun (WGS) entry which is preliminary data.</text>
</comment>